<sequence length="23" mass="2640">MEMTITHGFFYLYPDGGGLYQAQ</sequence>
<reference evidence="1" key="1">
    <citation type="journal article" date="2023" name="Mol. Ecol. Resour.">
        <title>Chromosome-level genome assembly of a triploid poplar Populus alba 'Berolinensis'.</title>
        <authorList>
            <person name="Chen S."/>
            <person name="Yu Y."/>
            <person name="Wang X."/>
            <person name="Wang S."/>
            <person name="Zhang T."/>
            <person name="Zhou Y."/>
            <person name="He R."/>
            <person name="Meng N."/>
            <person name="Wang Y."/>
            <person name="Liu W."/>
            <person name="Liu Z."/>
            <person name="Liu J."/>
            <person name="Guo Q."/>
            <person name="Huang H."/>
            <person name="Sederoff R.R."/>
            <person name="Wang G."/>
            <person name="Qu G."/>
            <person name="Chen S."/>
        </authorList>
    </citation>
    <scope>NUCLEOTIDE SEQUENCE</scope>
    <source>
        <strain evidence="1">SC-2020</strain>
    </source>
</reference>
<gene>
    <name evidence="1" type="ORF">NC653_023770</name>
</gene>
<dbReference type="Proteomes" id="UP001164929">
    <property type="component" value="Chromosome 9"/>
</dbReference>
<protein>
    <submittedName>
        <fullName evidence="1">Uncharacterized protein</fullName>
    </submittedName>
</protein>
<keyword evidence="2" id="KW-1185">Reference proteome</keyword>
<accession>A0AAD6QB35</accession>
<comment type="caution">
    <text evidence="1">The sequence shown here is derived from an EMBL/GenBank/DDBJ whole genome shotgun (WGS) entry which is preliminary data.</text>
</comment>
<dbReference type="EMBL" id="JAQIZT010000009">
    <property type="protein sequence ID" value="KAJ6985944.1"/>
    <property type="molecule type" value="Genomic_DNA"/>
</dbReference>
<evidence type="ECO:0000313" key="2">
    <source>
        <dbReference type="Proteomes" id="UP001164929"/>
    </source>
</evidence>
<name>A0AAD6QB35_9ROSI</name>
<dbReference type="AlphaFoldDB" id="A0AAD6QB35"/>
<organism evidence="1 2">
    <name type="scientific">Populus alba x Populus x berolinensis</name>
    <dbReference type="NCBI Taxonomy" id="444605"/>
    <lineage>
        <taxon>Eukaryota</taxon>
        <taxon>Viridiplantae</taxon>
        <taxon>Streptophyta</taxon>
        <taxon>Embryophyta</taxon>
        <taxon>Tracheophyta</taxon>
        <taxon>Spermatophyta</taxon>
        <taxon>Magnoliopsida</taxon>
        <taxon>eudicotyledons</taxon>
        <taxon>Gunneridae</taxon>
        <taxon>Pentapetalae</taxon>
        <taxon>rosids</taxon>
        <taxon>fabids</taxon>
        <taxon>Malpighiales</taxon>
        <taxon>Salicaceae</taxon>
        <taxon>Saliceae</taxon>
        <taxon>Populus</taxon>
    </lineage>
</organism>
<evidence type="ECO:0000313" key="1">
    <source>
        <dbReference type="EMBL" id="KAJ6985944.1"/>
    </source>
</evidence>
<proteinExistence type="predicted"/>